<dbReference type="AlphaFoldDB" id="B6IL17"/>
<name>B6IL17_CAEBR</name>
<reference evidence="2 3" key="1">
    <citation type="journal article" date="2003" name="PLoS Biol.">
        <title>The genome sequence of Caenorhabditis briggsae: a platform for comparative genomics.</title>
        <authorList>
            <person name="Stein L.D."/>
            <person name="Bao Z."/>
            <person name="Blasiar D."/>
            <person name="Blumenthal T."/>
            <person name="Brent M.R."/>
            <person name="Chen N."/>
            <person name="Chinwalla A."/>
            <person name="Clarke L."/>
            <person name="Clee C."/>
            <person name="Coghlan A."/>
            <person name="Coulson A."/>
            <person name="D'Eustachio P."/>
            <person name="Fitch D.H."/>
            <person name="Fulton L.A."/>
            <person name="Fulton R.E."/>
            <person name="Griffiths-Jones S."/>
            <person name="Harris T.W."/>
            <person name="Hillier L.W."/>
            <person name="Kamath R."/>
            <person name="Kuwabara P.E."/>
            <person name="Mardis E.R."/>
            <person name="Marra M.A."/>
            <person name="Miner T.L."/>
            <person name="Minx P."/>
            <person name="Mullikin J.C."/>
            <person name="Plumb R.W."/>
            <person name="Rogers J."/>
            <person name="Schein J.E."/>
            <person name="Sohrmann M."/>
            <person name="Spieth J."/>
            <person name="Stajich J.E."/>
            <person name="Wei C."/>
            <person name="Willey D."/>
            <person name="Wilson R.K."/>
            <person name="Durbin R."/>
            <person name="Waterston R.H."/>
        </authorList>
    </citation>
    <scope>NUCLEOTIDE SEQUENCE [LARGE SCALE GENOMIC DNA]</scope>
    <source>
        <strain evidence="2 3">AF16</strain>
    </source>
</reference>
<dbReference type="Proteomes" id="UP000008549">
    <property type="component" value="Unassembled WGS sequence"/>
</dbReference>
<reference evidence="2 3" key="2">
    <citation type="journal article" date="2011" name="PLoS Genet.">
        <title>Caenorhabditis briggsae recombinant inbred line genotypes reveal inter-strain incompatibility and the evolution of recombination.</title>
        <authorList>
            <person name="Ross J.A."/>
            <person name="Koboldt D.C."/>
            <person name="Staisch J.E."/>
            <person name="Chamberlin H.M."/>
            <person name="Gupta B.P."/>
            <person name="Miller R.D."/>
            <person name="Baird S.E."/>
            <person name="Haag E.S."/>
        </authorList>
    </citation>
    <scope>NUCLEOTIDE SEQUENCE [LARGE SCALE GENOMIC DNA]</scope>
    <source>
        <strain evidence="2 3">AF16</strain>
    </source>
</reference>
<dbReference type="CTD" id="68918644"/>
<evidence type="ECO:0000256" key="1">
    <source>
        <dbReference type="SAM" id="Phobius"/>
    </source>
</evidence>
<keyword evidence="3" id="KW-1185">Reference proteome</keyword>
<keyword evidence="1" id="KW-1133">Transmembrane helix</keyword>
<dbReference type="GeneID" id="68918644"/>
<protein>
    <submittedName>
        <fullName evidence="2">Protein CBG27187</fullName>
    </submittedName>
</protein>
<proteinExistence type="predicted"/>
<sequence>MVFQIILIFYISSFLLSSLMIPYYLFLYHQTNQ</sequence>
<organism evidence="2 3">
    <name type="scientific">Caenorhabditis briggsae</name>
    <dbReference type="NCBI Taxonomy" id="6238"/>
    <lineage>
        <taxon>Eukaryota</taxon>
        <taxon>Metazoa</taxon>
        <taxon>Ecdysozoa</taxon>
        <taxon>Nematoda</taxon>
        <taxon>Chromadorea</taxon>
        <taxon>Rhabditida</taxon>
        <taxon>Rhabditina</taxon>
        <taxon>Rhabditomorpha</taxon>
        <taxon>Rhabditoidea</taxon>
        <taxon>Rhabditidae</taxon>
        <taxon>Peloderinae</taxon>
        <taxon>Caenorhabditis</taxon>
    </lineage>
</organism>
<dbReference type="KEGG" id="cbr:CBG_27187"/>
<dbReference type="RefSeq" id="XP_045100209.1">
    <property type="nucleotide sequence ID" value="XM_045237971.1"/>
</dbReference>
<evidence type="ECO:0000313" key="2">
    <source>
        <dbReference type="EMBL" id="CAS00650.1"/>
    </source>
</evidence>
<keyword evidence="1" id="KW-0812">Transmembrane</keyword>
<dbReference type="EMBL" id="HE601047">
    <property type="protein sequence ID" value="CAS00650.1"/>
    <property type="molecule type" value="Genomic_DNA"/>
</dbReference>
<accession>B6IL17</accession>
<evidence type="ECO:0000313" key="3">
    <source>
        <dbReference type="Proteomes" id="UP000008549"/>
    </source>
</evidence>
<keyword evidence="1" id="KW-0472">Membrane</keyword>
<feature type="transmembrane region" description="Helical" evidence="1">
    <location>
        <begin position="6"/>
        <end position="27"/>
    </location>
</feature>
<gene>
    <name evidence="2" type="ORF">CBG27187</name>
    <name evidence="2" type="ORF">CBG_27187</name>
</gene>
<dbReference type="InParanoid" id="B6IL17"/>
<dbReference type="HOGENOM" id="CLU_3385251_0_0_1"/>